<keyword evidence="3" id="KW-1185">Reference proteome</keyword>
<comment type="caution">
    <text evidence="2">The sequence shown here is derived from an EMBL/GenBank/DDBJ whole genome shotgun (WGS) entry which is preliminary data.</text>
</comment>
<gene>
    <name evidence="2" type="ORF">M917_2099</name>
</gene>
<dbReference type="EMBL" id="AUSW01000034">
    <property type="protein sequence ID" value="ERL54753.1"/>
    <property type="molecule type" value="Genomic_DNA"/>
</dbReference>
<evidence type="ECO:0000256" key="1">
    <source>
        <dbReference type="SAM" id="MobiDB-lite"/>
    </source>
</evidence>
<proteinExistence type="predicted"/>
<dbReference type="Proteomes" id="UP000016761">
    <property type="component" value="Unassembled WGS sequence"/>
</dbReference>
<protein>
    <submittedName>
        <fullName evidence="2">Uncharacterized protein</fullName>
    </submittedName>
</protein>
<name>U4T8F4_9GAMM</name>
<evidence type="ECO:0000313" key="2">
    <source>
        <dbReference type="EMBL" id="ERL54753.1"/>
    </source>
</evidence>
<organism evidence="2 3">
    <name type="scientific">Psychrobacter aquaticus CMS 56</name>
    <dbReference type="NCBI Taxonomy" id="1354303"/>
    <lineage>
        <taxon>Bacteria</taxon>
        <taxon>Pseudomonadati</taxon>
        <taxon>Pseudomonadota</taxon>
        <taxon>Gammaproteobacteria</taxon>
        <taxon>Moraxellales</taxon>
        <taxon>Moraxellaceae</taxon>
        <taxon>Psychrobacter</taxon>
    </lineage>
</organism>
<dbReference type="AlphaFoldDB" id="U4T8F4"/>
<feature type="compositionally biased region" description="Basic and acidic residues" evidence="1">
    <location>
        <begin position="12"/>
        <end position="23"/>
    </location>
</feature>
<evidence type="ECO:0000313" key="3">
    <source>
        <dbReference type="Proteomes" id="UP000016761"/>
    </source>
</evidence>
<accession>U4T8F4</accession>
<dbReference type="PATRIC" id="fig|1354303.4.peg.2065"/>
<sequence>MVVCFLFFGKSSTDRGRHEDNNKGADCTANHKKSPPI</sequence>
<feature type="region of interest" description="Disordered" evidence="1">
    <location>
        <begin position="12"/>
        <end position="37"/>
    </location>
</feature>
<reference evidence="2 3" key="1">
    <citation type="journal article" date="2013" name="Genome Announc.">
        <title>Draft Genome Sequence of Psychrobacter aquaticus Strain CMS 56T, Isolated from a Cyanobacterial Mat Sample Collected from Water Bodies in the McMurdo Dry Valley Region of Antarctica.</title>
        <authorList>
            <person name="Reddy G.S."/>
            <person name="Ara S."/>
            <person name="Singh A."/>
            <person name="Kumar Pinnaka A."/>
            <person name="Shivaji S."/>
        </authorList>
    </citation>
    <scope>NUCLEOTIDE SEQUENCE [LARGE SCALE GENOMIC DNA]</scope>
    <source>
        <strain evidence="2 3">CMS 56</strain>
    </source>
</reference>